<dbReference type="AlphaFoldDB" id="A0AAP9J1S8"/>
<dbReference type="EMBL" id="JAMDMM010000024">
    <property type="protein sequence ID" value="MCY9608184.1"/>
    <property type="molecule type" value="Genomic_DNA"/>
</dbReference>
<reference evidence="7 10" key="2">
    <citation type="submission" date="2022-05" db="EMBL/GenBank/DDBJ databases">
        <title>Genome Sequencing of Bee-Associated Microbes.</title>
        <authorList>
            <person name="Dunlap C."/>
        </authorList>
    </citation>
    <scope>NUCLEOTIDE SEQUENCE [LARGE SCALE GENOMIC DNA]</scope>
    <source>
        <strain evidence="7 10">NRRL B-14613</strain>
    </source>
</reference>
<evidence type="ECO:0000256" key="1">
    <source>
        <dbReference type="ARBA" id="ARBA00004141"/>
    </source>
</evidence>
<evidence type="ECO:0000256" key="3">
    <source>
        <dbReference type="ARBA" id="ARBA00022989"/>
    </source>
</evidence>
<dbReference type="PIRSF" id="PIRSF006648">
    <property type="entry name" value="DrrB"/>
    <property type="match status" value="1"/>
</dbReference>
<proteinExistence type="inferred from homology"/>
<evidence type="ECO:0000313" key="7">
    <source>
        <dbReference type="EMBL" id="MCY9608184.1"/>
    </source>
</evidence>
<feature type="transmembrane region" description="Helical" evidence="5">
    <location>
        <begin position="43"/>
        <end position="66"/>
    </location>
</feature>
<dbReference type="PANTHER" id="PTHR43229:SF2">
    <property type="entry name" value="NODULATION PROTEIN J"/>
    <property type="match status" value="1"/>
</dbReference>
<keyword evidence="10" id="KW-1185">Reference proteome</keyword>
<dbReference type="Proteomes" id="UP001209276">
    <property type="component" value="Unassembled WGS sequence"/>
</dbReference>
<feature type="domain" description="ABC transmembrane type-2" evidence="6">
    <location>
        <begin position="5"/>
        <end position="238"/>
    </location>
</feature>
<dbReference type="Proteomes" id="UP000315377">
    <property type="component" value="Chromosome"/>
</dbReference>
<organism evidence="8 9">
    <name type="scientific">Paenibacillus thiaminolyticus</name>
    <name type="common">Bacillus thiaminolyticus</name>
    <dbReference type="NCBI Taxonomy" id="49283"/>
    <lineage>
        <taxon>Bacteria</taxon>
        <taxon>Bacillati</taxon>
        <taxon>Bacillota</taxon>
        <taxon>Bacilli</taxon>
        <taxon>Bacillales</taxon>
        <taxon>Paenibacillaceae</taxon>
        <taxon>Paenibacillus</taxon>
    </lineage>
</organism>
<keyword evidence="4 5" id="KW-0472">Membrane</keyword>
<dbReference type="PANTHER" id="PTHR43229">
    <property type="entry name" value="NODULATION PROTEIN J"/>
    <property type="match status" value="1"/>
</dbReference>
<comment type="similarity">
    <text evidence="5">Belongs to the ABC-2 integral membrane protein family.</text>
</comment>
<reference evidence="8 9" key="1">
    <citation type="submission" date="2019-07" db="EMBL/GenBank/DDBJ databases">
        <title>Paenibacillus thiaminolyticus NRRL B-4156.</title>
        <authorList>
            <person name="Hehnly C."/>
            <person name="Zhang L."/>
        </authorList>
    </citation>
    <scope>NUCLEOTIDE SEQUENCE [LARGE SCALE GENOMIC DNA]</scope>
    <source>
        <strain evidence="8 9">NRRL B-4156</strain>
    </source>
</reference>
<name>A0AAP9J1S8_PANTH</name>
<evidence type="ECO:0000313" key="9">
    <source>
        <dbReference type="Proteomes" id="UP000315377"/>
    </source>
</evidence>
<evidence type="ECO:0000256" key="5">
    <source>
        <dbReference type="RuleBase" id="RU361157"/>
    </source>
</evidence>
<keyword evidence="5" id="KW-0813">Transport</keyword>
<evidence type="ECO:0000259" key="6">
    <source>
        <dbReference type="PROSITE" id="PS51012"/>
    </source>
</evidence>
<sequence>MITIFRTLVFGIFRDIHTLFWTIAFPLALLAGLGIYFDDAAYSGRLLAGVLTMNVLFGATMVTAFYVMAHRNRGIYKLLRATPFSTAAFIGAMTGARTALTLVVSCCIITMAVLMLGVTLHVASVGLMFLVLLVGTVCFTAIGYIAANLSRDEGNVNMISNLMSFPMLFTSEAFFRLDGAPEWVRIIASLQPFHYFVKAMGAAIHADTASALVWEPLAILAGFTVLCMTIAILTFRWDAEQAGVRRKRRTHAVSS</sequence>
<dbReference type="EMBL" id="CP041405">
    <property type="protein sequence ID" value="QDM45276.1"/>
    <property type="molecule type" value="Genomic_DNA"/>
</dbReference>
<gene>
    <name evidence="8" type="ORF">FLT43_18690</name>
    <name evidence="7" type="ORF">M5W83_13630</name>
</gene>
<feature type="transmembrane region" description="Helical" evidence="5">
    <location>
        <begin position="217"/>
        <end position="239"/>
    </location>
</feature>
<dbReference type="Pfam" id="PF01061">
    <property type="entry name" value="ABC2_membrane"/>
    <property type="match status" value="1"/>
</dbReference>
<comment type="subcellular location">
    <subcellularLocation>
        <location evidence="5">Cell membrane</location>
        <topology evidence="5">Multi-pass membrane protein</topology>
    </subcellularLocation>
    <subcellularLocation>
        <location evidence="1">Membrane</location>
        <topology evidence="1">Multi-pass membrane protein</topology>
    </subcellularLocation>
</comment>
<dbReference type="InterPro" id="IPR047817">
    <property type="entry name" value="ABC2_TM_bact-type"/>
</dbReference>
<keyword evidence="5" id="KW-1003">Cell membrane</keyword>
<evidence type="ECO:0000313" key="8">
    <source>
        <dbReference type="EMBL" id="QDM45276.1"/>
    </source>
</evidence>
<dbReference type="InterPro" id="IPR013525">
    <property type="entry name" value="ABC2_TM"/>
</dbReference>
<evidence type="ECO:0000256" key="2">
    <source>
        <dbReference type="ARBA" id="ARBA00022692"/>
    </source>
</evidence>
<dbReference type="InterPro" id="IPR051784">
    <property type="entry name" value="Nod_factor_ABC_transporter"/>
</dbReference>
<accession>A0AAP9J1S8</accession>
<dbReference type="PROSITE" id="PS51012">
    <property type="entry name" value="ABC_TM2"/>
    <property type="match status" value="1"/>
</dbReference>
<evidence type="ECO:0000256" key="4">
    <source>
        <dbReference type="ARBA" id="ARBA00023136"/>
    </source>
</evidence>
<keyword evidence="3 5" id="KW-1133">Transmembrane helix</keyword>
<evidence type="ECO:0000313" key="10">
    <source>
        <dbReference type="Proteomes" id="UP001209276"/>
    </source>
</evidence>
<feature type="transmembrane region" description="Helical" evidence="5">
    <location>
        <begin position="12"/>
        <end position="37"/>
    </location>
</feature>
<dbReference type="GeneID" id="76997990"/>
<comment type="caution">
    <text evidence="5">Lacks conserved residue(s) required for the propagation of feature annotation.</text>
</comment>
<feature type="transmembrane region" description="Helical" evidence="5">
    <location>
        <begin position="102"/>
        <end position="120"/>
    </location>
</feature>
<dbReference type="RefSeq" id="WP_087444151.1">
    <property type="nucleotide sequence ID" value="NZ_CABMNB010000039.1"/>
</dbReference>
<protein>
    <recommendedName>
        <fullName evidence="5">Transport permease protein</fullName>
    </recommendedName>
</protein>
<dbReference type="GO" id="GO:0140359">
    <property type="term" value="F:ABC-type transporter activity"/>
    <property type="evidence" value="ECO:0007669"/>
    <property type="project" value="InterPro"/>
</dbReference>
<keyword evidence="2 5" id="KW-0812">Transmembrane</keyword>
<dbReference type="GO" id="GO:0043190">
    <property type="term" value="C:ATP-binding cassette (ABC) transporter complex"/>
    <property type="evidence" value="ECO:0007669"/>
    <property type="project" value="InterPro"/>
</dbReference>
<dbReference type="InterPro" id="IPR000412">
    <property type="entry name" value="ABC_2_transport"/>
</dbReference>
<feature type="transmembrane region" description="Helical" evidence="5">
    <location>
        <begin position="127"/>
        <end position="147"/>
    </location>
</feature>